<dbReference type="InterPro" id="IPR003593">
    <property type="entry name" value="AAA+_ATPase"/>
</dbReference>
<dbReference type="InterPro" id="IPR018368">
    <property type="entry name" value="ClpA/B_CS1"/>
</dbReference>
<dbReference type="AlphaFoldDB" id="A0A514EDI4"/>
<dbReference type="SMART" id="SM00382">
    <property type="entry name" value="AAA"/>
    <property type="match status" value="2"/>
</dbReference>
<evidence type="ECO:0000313" key="9">
    <source>
        <dbReference type="EMBL" id="QDI04116.1"/>
    </source>
</evidence>
<evidence type="ECO:0000256" key="1">
    <source>
        <dbReference type="ARBA" id="ARBA00008675"/>
    </source>
</evidence>
<dbReference type="GO" id="GO:0034605">
    <property type="term" value="P:cellular response to heat"/>
    <property type="evidence" value="ECO:0007669"/>
    <property type="project" value="TreeGrafter"/>
</dbReference>
<dbReference type="NCBIfam" id="TIGR03345">
    <property type="entry name" value="VI_ClpV1"/>
    <property type="match status" value="1"/>
</dbReference>
<evidence type="ECO:0000256" key="2">
    <source>
        <dbReference type="ARBA" id="ARBA00022737"/>
    </source>
</evidence>
<dbReference type="Gene3D" id="1.10.1780.10">
    <property type="entry name" value="Clp, N-terminal domain"/>
    <property type="match status" value="1"/>
</dbReference>
<dbReference type="InterPro" id="IPR058680">
    <property type="entry name" value="NBD_SMAX1-like"/>
</dbReference>
<gene>
    <name evidence="9" type="primary">tssH</name>
    <name evidence="9" type="ORF">E4A48_10820</name>
</gene>
<dbReference type="InterPro" id="IPR036628">
    <property type="entry name" value="Clp_N_dom_sf"/>
</dbReference>
<dbReference type="Pfam" id="PF02861">
    <property type="entry name" value="Clp_N"/>
    <property type="match status" value="1"/>
</dbReference>
<dbReference type="GO" id="GO:0005737">
    <property type="term" value="C:cytoplasm"/>
    <property type="evidence" value="ECO:0007669"/>
    <property type="project" value="TreeGrafter"/>
</dbReference>
<dbReference type="SMART" id="SM01086">
    <property type="entry name" value="ClpB_D2-small"/>
    <property type="match status" value="1"/>
</dbReference>
<organism evidence="9 10">
    <name type="scientific">Xanthomonas cerealis pv. cerealis</name>
    <dbReference type="NCBI Taxonomy" id="152263"/>
    <lineage>
        <taxon>Bacteria</taxon>
        <taxon>Pseudomonadati</taxon>
        <taxon>Pseudomonadota</taxon>
        <taxon>Gammaproteobacteria</taxon>
        <taxon>Lysobacterales</taxon>
        <taxon>Lysobacteraceae</taxon>
        <taxon>Xanthomonas</taxon>
        <taxon>Xanthomonas translucens group</taxon>
        <taxon>Xanthomonas cerealis</taxon>
    </lineage>
</organism>
<feature type="coiled-coil region" evidence="7">
    <location>
        <begin position="445"/>
        <end position="496"/>
    </location>
</feature>
<dbReference type="PROSITE" id="PS00870">
    <property type="entry name" value="CLPAB_1"/>
    <property type="match status" value="1"/>
</dbReference>
<keyword evidence="3" id="KW-0547">Nucleotide-binding</keyword>
<keyword evidence="4" id="KW-0067">ATP-binding</keyword>
<evidence type="ECO:0000259" key="8">
    <source>
        <dbReference type="PROSITE" id="PS51903"/>
    </source>
</evidence>
<dbReference type="Pfam" id="PF07724">
    <property type="entry name" value="AAA_2"/>
    <property type="match status" value="1"/>
</dbReference>
<dbReference type="GO" id="GO:0016887">
    <property type="term" value="F:ATP hydrolysis activity"/>
    <property type="evidence" value="ECO:0007669"/>
    <property type="project" value="InterPro"/>
</dbReference>
<keyword evidence="10" id="KW-1185">Reference proteome</keyword>
<comment type="similarity">
    <text evidence="1">Belongs to the ClpA/ClpB family.</text>
</comment>
<dbReference type="RefSeq" id="WP_142742401.1">
    <property type="nucleotide sequence ID" value="NZ_CP038228.1"/>
</dbReference>
<dbReference type="InterPro" id="IPR017729">
    <property type="entry name" value="ATPase_T6SS_ClpV1"/>
</dbReference>
<dbReference type="PRINTS" id="PR00300">
    <property type="entry name" value="CLPPROTEASEA"/>
</dbReference>
<dbReference type="SUPFAM" id="SSF81923">
    <property type="entry name" value="Double Clp-N motif"/>
    <property type="match status" value="1"/>
</dbReference>
<dbReference type="Gene3D" id="1.10.8.60">
    <property type="match status" value="1"/>
</dbReference>
<dbReference type="PANTHER" id="PTHR11638">
    <property type="entry name" value="ATP-DEPENDENT CLP PROTEASE"/>
    <property type="match status" value="1"/>
</dbReference>
<dbReference type="InterPro" id="IPR003959">
    <property type="entry name" value="ATPase_AAA_core"/>
</dbReference>
<evidence type="ECO:0000256" key="5">
    <source>
        <dbReference type="ARBA" id="ARBA00023186"/>
    </source>
</evidence>
<feature type="domain" description="Clp R" evidence="8">
    <location>
        <begin position="10"/>
        <end position="151"/>
    </location>
</feature>
<dbReference type="SUPFAM" id="SSF52540">
    <property type="entry name" value="P-loop containing nucleoside triphosphate hydrolases"/>
    <property type="match status" value="2"/>
</dbReference>
<keyword evidence="5" id="KW-0143">Chaperone</keyword>
<keyword evidence="7" id="KW-0175">Coiled coil</keyword>
<accession>A0A514EDI4</accession>
<evidence type="ECO:0000256" key="4">
    <source>
        <dbReference type="ARBA" id="ARBA00022840"/>
    </source>
</evidence>
<dbReference type="InterPro" id="IPR050130">
    <property type="entry name" value="ClpA_ClpB"/>
</dbReference>
<dbReference type="FunFam" id="3.40.50.300:FF:000010">
    <property type="entry name" value="Chaperone clpB 1, putative"/>
    <property type="match status" value="1"/>
</dbReference>
<dbReference type="InterPro" id="IPR004176">
    <property type="entry name" value="Clp_R_N"/>
</dbReference>
<dbReference type="PANTHER" id="PTHR11638:SF184">
    <property type="entry name" value="ATPASE WITH CHAPERONE ACTIVITY"/>
    <property type="match status" value="1"/>
</dbReference>
<name>A0A514EDI4_9XANT</name>
<protein>
    <submittedName>
        <fullName evidence="9">Type VI secretion system ATPase TssH</fullName>
    </submittedName>
</protein>
<dbReference type="GO" id="GO:0005524">
    <property type="term" value="F:ATP binding"/>
    <property type="evidence" value="ECO:0007669"/>
    <property type="project" value="UniProtKB-KW"/>
</dbReference>
<dbReference type="PROSITE" id="PS51903">
    <property type="entry name" value="CLP_R"/>
    <property type="match status" value="1"/>
</dbReference>
<dbReference type="InterPro" id="IPR019489">
    <property type="entry name" value="Clp_ATPase_C"/>
</dbReference>
<proteinExistence type="inferred from homology"/>
<dbReference type="Pfam" id="PF23569">
    <property type="entry name" value="NBD_SMAX1"/>
    <property type="match status" value="1"/>
</dbReference>
<dbReference type="CDD" id="cd00009">
    <property type="entry name" value="AAA"/>
    <property type="match status" value="1"/>
</dbReference>
<sequence length="943" mass="102024">MTEISRAALFGKLNPLAYRAIESATVFCKLRGNPEVELVHWLQQLLQLQDSDLHRIVRHFALDPAALARDVSEALERLPRGASGVTDLSADVEEAVERGWVQASLGFGEAQVRSGYLLAGILSVRRLRAVLGRISREFDKLRAEALGERFAGIVAGSPEDGQRPSDGFRLGAADAPGAASGAIAPAALGRQEALARFTTDLTAQAREGALDPIIGRDEEIRQVVDILMRRRQNNPILVGEAGVGKTAVVEGLAQRIARGDVPPALREVELRVLDVGLLQAGASMKGEFEQRLRAVIDEVQGSPKPVILFVDETHTLVGAGGAAGTGDAANLLKPALARGTLRTVGATTFAEYRRHIEKDPALSRRFQAVQVAEPDEARAVRMMRAVASTMERHHQVQILDEALEAAVALGHRYIPARQLPDKSVSLLDTACARVAVSLHAVPAEVDDSRRRLESLRTELDIIERERTIGIAVDTRATACTQALADEQQRLDALEARWSQEKALVDALLALRAQLRSGAVPVEGTGSALETAAAQQMQDVGNAAPADDDRAALLARLRQVQDELAVLQGETPLILPTVDYQAVATVVADWTGIPVGRMARNEIDTVLRLPELLGRRVIGQDHAMRTIARRIQTSRAGLDNPDKPVGVFLLAGTSGVGKTETALALAEALYGGEQNLISINMSEYQEAHTVSSLKGAPPGYVGYGEGGVLTEAVRRKPYSVVLLDEVEKAHPDVHELFFQVFDKGWMEDGEGRRIDFRNTLLILTSNAGTELISSLCADPELLPDPDAMAKALRAPLLQVFPPALLGRLVAIPYYPLSQAMLAQIVRLQLDRIKRRIEERYRIPFDYDASVVELVVSRCTESESGGRMIDAILTNSMLPEISRELLLGSGHPDELAGITVFTAEGTLAYRFDAVTKESKVTMATHAADTSVYASDSLGRSMPNPT</sequence>
<dbReference type="FunFam" id="3.40.50.300:FF:000025">
    <property type="entry name" value="ATP-dependent Clp protease subunit"/>
    <property type="match status" value="1"/>
</dbReference>
<evidence type="ECO:0000256" key="3">
    <source>
        <dbReference type="ARBA" id="ARBA00022741"/>
    </source>
</evidence>
<dbReference type="InterPro" id="IPR027417">
    <property type="entry name" value="P-loop_NTPase"/>
</dbReference>
<evidence type="ECO:0000256" key="6">
    <source>
        <dbReference type="PROSITE-ProRule" id="PRU01251"/>
    </source>
</evidence>
<reference evidence="9 10" key="1">
    <citation type="submission" date="2019-03" db="EMBL/GenBank/DDBJ databases">
        <title>Tal1 in Xanthomonas translucens pv. cerealis Contributes to Virulence in Bacterial Leaf Streak of Wheat.</title>
        <authorList>
            <person name="Shah S.M.A."/>
            <person name="Haq F."/>
            <person name="Ma W."/>
            <person name="Xu X."/>
            <person name="Wang S."/>
            <person name="Xu Z."/>
            <person name="Zou L."/>
            <person name="Zhu B."/>
            <person name="Chen G."/>
        </authorList>
    </citation>
    <scope>NUCLEOTIDE SEQUENCE [LARGE SCALE GENOMIC DNA]</scope>
    <source>
        <strain evidence="9 10">01</strain>
    </source>
</reference>
<evidence type="ECO:0000256" key="7">
    <source>
        <dbReference type="SAM" id="Coils"/>
    </source>
</evidence>
<dbReference type="CDD" id="cd19499">
    <property type="entry name" value="RecA-like_ClpB_Hsp104-like"/>
    <property type="match status" value="1"/>
</dbReference>
<dbReference type="EMBL" id="CP038228">
    <property type="protein sequence ID" value="QDI04116.1"/>
    <property type="molecule type" value="Genomic_DNA"/>
</dbReference>
<dbReference type="Proteomes" id="UP000319349">
    <property type="component" value="Chromosome"/>
</dbReference>
<dbReference type="InterPro" id="IPR041546">
    <property type="entry name" value="ClpA/ClpB_AAA_lid"/>
</dbReference>
<dbReference type="Pfam" id="PF10431">
    <property type="entry name" value="ClpB_D2-small"/>
    <property type="match status" value="1"/>
</dbReference>
<dbReference type="InterPro" id="IPR001270">
    <property type="entry name" value="ClpA/B"/>
</dbReference>
<evidence type="ECO:0000313" key="10">
    <source>
        <dbReference type="Proteomes" id="UP000319349"/>
    </source>
</evidence>
<dbReference type="Pfam" id="PF17871">
    <property type="entry name" value="AAA_lid_9"/>
    <property type="match status" value="1"/>
</dbReference>
<dbReference type="Gene3D" id="3.40.50.300">
    <property type="entry name" value="P-loop containing nucleotide triphosphate hydrolases"/>
    <property type="match status" value="3"/>
</dbReference>
<keyword evidence="2 6" id="KW-0677">Repeat</keyword>